<dbReference type="GO" id="GO:0000398">
    <property type="term" value="P:mRNA splicing, via spliceosome"/>
    <property type="evidence" value="ECO:0007669"/>
    <property type="project" value="TreeGrafter"/>
</dbReference>
<dbReference type="InterPro" id="IPR016024">
    <property type="entry name" value="ARM-type_fold"/>
</dbReference>
<accession>A0A6S7KZM6</accession>
<dbReference type="PANTHER" id="PTHR18034">
    <property type="entry name" value="CELL CYCLE CONTROL PROTEIN CWF22-RELATED"/>
    <property type="match status" value="1"/>
</dbReference>
<dbReference type="SUPFAM" id="SSF48371">
    <property type="entry name" value="ARM repeat"/>
    <property type="match status" value="1"/>
</dbReference>
<dbReference type="GO" id="GO:0003723">
    <property type="term" value="F:RNA binding"/>
    <property type="evidence" value="ECO:0007669"/>
    <property type="project" value="TreeGrafter"/>
</dbReference>
<comment type="caution">
    <text evidence="2">The sequence shown here is derived from an EMBL/GenBank/DDBJ whole genome shotgun (WGS) entry which is preliminary data.</text>
</comment>
<feature type="compositionally biased region" description="Basic and acidic residues" evidence="1">
    <location>
        <begin position="1"/>
        <end position="45"/>
    </location>
</feature>
<evidence type="ECO:0000256" key="1">
    <source>
        <dbReference type="SAM" id="MobiDB-lite"/>
    </source>
</evidence>
<dbReference type="PANTHER" id="PTHR18034:SF3">
    <property type="entry name" value="PRE-MRNA-SPLICING FACTOR CWC22 HOMOLOG"/>
    <property type="match status" value="1"/>
</dbReference>
<dbReference type="OrthoDB" id="1924287at2759"/>
<name>A0A6S7KZM6_PARCT</name>
<dbReference type="AlphaFoldDB" id="A0A6S7KZM6"/>
<feature type="region of interest" description="Disordered" evidence="1">
    <location>
        <begin position="1"/>
        <end position="113"/>
    </location>
</feature>
<keyword evidence="3" id="KW-1185">Reference proteome</keyword>
<feature type="compositionally biased region" description="Basic and acidic residues" evidence="1">
    <location>
        <begin position="53"/>
        <end position="109"/>
    </location>
</feature>
<evidence type="ECO:0000313" key="2">
    <source>
        <dbReference type="EMBL" id="CAB4031782.1"/>
    </source>
</evidence>
<dbReference type="GO" id="GO:0071013">
    <property type="term" value="C:catalytic step 2 spliceosome"/>
    <property type="evidence" value="ECO:0007669"/>
    <property type="project" value="TreeGrafter"/>
</dbReference>
<dbReference type="Gene3D" id="1.25.40.180">
    <property type="match status" value="1"/>
</dbReference>
<dbReference type="EMBL" id="CACRXK020017896">
    <property type="protein sequence ID" value="CAB4031782.1"/>
    <property type="molecule type" value="Genomic_DNA"/>
</dbReference>
<protein>
    <submittedName>
        <fullName evidence="2">Pre-mRNA-splicing factor CWC22 homolog</fullName>
    </submittedName>
</protein>
<proteinExistence type="predicted"/>
<reference evidence="2" key="1">
    <citation type="submission" date="2020-04" db="EMBL/GenBank/DDBJ databases">
        <authorList>
            <person name="Alioto T."/>
            <person name="Alioto T."/>
            <person name="Gomez Garrido J."/>
        </authorList>
    </citation>
    <scope>NUCLEOTIDE SEQUENCE</scope>
    <source>
        <strain evidence="2">A484AB</strain>
    </source>
</reference>
<feature type="non-terminal residue" evidence="2">
    <location>
        <position position="234"/>
    </location>
</feature>
<sequence>MVKSDHEERLSRQRDEDVSSSRRKRARDDRDDIPDNRERRRNDERKKRRGRSRDRSRDRKDERKDNMGHQRTDEGRERRERDDKEEKSKTPEETKKDDQNSESKKKESILTRAGGAYIPPAKLKMLREQIEDKSSSEYQRLSWEALKKSINGLINKVNTSNLGNIIRELFQENVVRGRGLLAQAIIKAQSSSPTFTHVYAALVSVINTKFPKIGELILRRLILLFRRSYRRNNK</sequence>
<gene>
    <name evidence="2" type="ORF">PACLA_8A059042</name>
</gene>
<evidence type="ECO:0000313" key="3">
    <source>
        <dbReference type="Proteomes" id="UP001152795"/>
    </source>
</evidence>
<dbReference type="InterPro" id="IPR050781">
    <property type="entry name" value="CWC22_splicing_factor"/>
</dbReference>
<dbReference type="Proteomes" id="UP001152795">
    <property type="component" value="Unassembled WGS sequence"/>
</dbReference>
<organism evidence="2 3">
    <name type="scientific">Paramuricea clavata</name>
    <name type="common">Red gorgonian</name>
    <name type="synonym">Violescent sea-whip</name>
    <dbReference type="NCBI Taxonomy" id="317549"/>
    <lineage>
        <taxon>Eukaryota</taxon>
        <taxon>Metazoa</taxon>
        <taxon>Cnidaria</taxon>
        <taxon>Anthozoa</taxon>
        <taxon>Octocorallia</taxon>
        <taxon>Malacalcyonacea</taxon>
        <taxon>Plexauridae</taxon>
        <taxon>Paramuricea</taxon>
    </lineage>
</organism>